<dbReference type="Gene3D" id="3.40.50.300">
    <property type="entry name" value="P-loop containing nucleotide triphosphate hydrolases"/>
    <property type="match status" value="1"/>
</dbReference>
<proteinExistence type="predicted"/>
<evidence type="ECO:0000313" key="2">
    <source>
        <dbReference type="Proteomes" id="UP000327030"/>
    </source>
</evidence>
<reference evidence="2" key="1">
    <citation type="submission" date="2019-08" db="EMBL/GenBank/DDBJ databases">
        <title>Complete Genome Sequence of the Polysaccharide-Degrading Rumen Bacterium Pseudobutyrivibrio xylanivorans MA3014.</title>
        <authorList>
            <person name="Palevich N."/>
            <person name="Maclean P.H."/>
            <person name="Kelly W.J."/>
            <person name="Leahy S.C."/>
            <person name="Rakonjac J."/>
            <person name="Attwood G.T."/>
        </authorList>
    </citation>
    <scope>NUCLEOTIDE SEQUENCE [LARGE SCALE GENOMIC DNA]</scope>
    <source>
        <strain evidence="2">MA3014</strain>
    </source>
</reference>
<accession>A0A5P6VNE8</accession>
<dbReference type="EMBL" id="CP043028">
    <property type="protein sequence ID" value="QFJ53932.1"/>
    <property type="molecule type" value="Genomic_DNA"/>
</dbReference>
<dbReference type="InterPro" id="IPR027417">
    <property type="entry name" value="P-loop_NTPase"/>
</dbReference>
<gene>
    <name evidence="1" type="ORF">FXF36_03145</name>
</gene>
<dbReference type="Proteomes" id="UP000327030">
    <property type="component" value="Chromosome 1"/>
</dbReference>
<evidence type="ECO:0008006" key="3">
    <source>
        <dbReference type="Google" id="ProtNLM"/>
    </source>
</evidence>
<name>A0A5P6VNE8_PSEXY</name>
<sequence length="110" mass="12560">MEKAKGEGYFIKGVFVLTSNPEINVARIKSRVAGGGHDVEKNKIISRYWKSLNNINTLLNICDILHVYDNSGDKPVRIIRKHKDELSIFPNGLWDEQRIFHIMNGEIGQP</sequence>
<dbReference type="AlphaFoldDB" id="A0A5P6VNE8"/>
<dbReference type="KEGG" id="pxv:FXF36_03145"/>
<organism evidence="1 2">
    <name type="scientific">Pseudobutyrivibrio xylanivorans</name>
    <dbReference type="NCBI Taxonomy" id="185007"/>
    <lineage>
        <taxon>Bacteria</taxon>
        <taxon>Bacillati</taxon>
        <taxon>Bacillota</taxon>
        <taxon>Clostridia</taxon>
        <taxon>Lachnospirales</taxon>
        <taxon>Lachnospiraceae</taxon>
        <taxon>Pseudobutyrivibrio</taxon>
    </lineage>
</organism>
<dbReference type="PANTHER" id="PTHR39206:SF1">
    <property type="entry name" value="SLL8004 PROTEIN"/>
    <property type="match status" value="1"/>
</dbReference>
<dbReference type="PANTHER" id="PTHR39206">
    <property type="entry name" value="SLL8004 PROTEIN"/>
    <property type="match status" value="1"/>
</dbReference>
<protein>
    <recommendedName>
        <fullName evidence="3">Zeta toxin</fullName>
    </recommendedName>
</protein>
<evidence type="ECO:0000313" key="1">
    <source>
        <dbReference type="EMBL" id="QFJ53932.1"/>
    </source>
</evidence>